<dbReference type="Pfam" id="PF22725">
    <property type="entry name" value="GFO_IDH_MocA_C3"/>
    <property type="match status" value="1"/>
</dbReference>
<evidence type="ECO:0000256" key="2">
    <source>
        <dbReference type="ARBA" id="ARBA00023002"/>
    </source>
</evidence>
<feature type="domain" description="Gfo/Idh/MocA-like oxidoreductase N-terminal" evidence="4">
    <location>
        <begin position="198"/>
        <end position="314"/>
    </location>
</feature>
<dbReference type="Proteomes" id="UP000282433">
    <property type="component" value="Chromosome"/>
</dbReference>
<name>A0A447S1Z6_KLEPN</name>
<dbReference type="SUPFAM" id="SSF51735">
    <property type="entry name" value="NAD(P)-binding Rossmann-fold domains"/>
    <property type="match status" value="1"/>
</dbReference>
<feature type="domain" description="GFO/IDH/MocA-like oxidoreductase" evidence="5">
    <location>
        <begin position="322"/>
        <end position="443"/>
    </location>
</feature>
<dbReference type="PANTHER" id="PTHR42840">
    <property type="entry name" value="NAD(P)-BINDING ROSSMANN-FOLD SUPERFAMILY PROTEIN-RELATED"/>
    <property type="match status" value="1"/>
</dbReference>
<dbReference type="InterPro" id="IPR055170">
    <property type="entry name" value="GFO_IDH_MocA-like_dom"/>
</dbReference>
<evidence type="ECO:0000256" key="3">
    <source>
        <dbReference type="SAM" id="MobiDB-lite"/>
    </source>
</evidence>
<sequence>MAESVGAGQVRRQGDRRDASLPAAAQRVVHRGMVIAEDDDPLTLLATARNAPGQHRRLRLRDKGAVQGQTAIAEAIRHGGKILRQLRKEERVIAAEKDLNLPGKAVLLRRIRFSPASRAACSTLRVVCGDTPPRSFSTRSTVATPTPICLASIASEMFFIAPLFMMEIHQNGSVSEFSKPIMVAASLAILEKKMICKRFALVGSGFIGQVHAASLARHEGSALTMVADAAPERAQALAARYGARAVTVSEAIHSDAIDAVLIASSTPSHAELLEAAARAGKAVYCEKPIDLSLARAREVVERVLPLNVPVTVGFNRRFDSSHQQLRRQLEQGLIGRVELVQMVCRASSMPPLDYLRSSGGQMRDQAIHFFDLLRFLTGDEVRTVAAMGAALALPDIAEFGDVDTSILMMQMRGGALAQLDNTRRTGHGYDERITLLGAEGALESGSQSPAGPTLWRGNQRIEPGLWPDWFSRYRDLITSILTPLFAP</sequence>
<dbReference type="AlphaFoldDB" id="A0A447S1Z6"/>
<dbReference type="EMBL" id="LR134162">
    <property type="protein sequence ID" value="VEB06111.1"/>
    <property type="molecule type" value="Genomic_DNA"/>
</dbReference>
<dbReference type="GO" id="GO:0050112">
    <property type="term" value="F:inositol 2-dehydrogenase (NAD+) activity"/>
    <property type="evidence" value="ECO:0007669"/>
    <property type="project" value="UniProtKB-EC"/>
</dbReference>
<evidence type="ECO:0000256" key="1">
    <source>
        <dbReference type="ARBA" id="ARBA00010928"/>
    </source>
</evidence>
<dbReference type="GO" id="GO:0000166">
    <property type="term" value="F:nucleotide binding"/>
    <property type="evidence" value="ECO:0007669"/>
    <property type="project" value="InterPro"/>
</dbReference>
<keyword evidence="2 6" id="KW-0560">Oxidoreductase</keyword>
<feature type="region of interest" description="Disordered" evidence="3">
    <location>
        <begin position="1"/>
        <end position="23"/>
    </location>
</feature>
<dbReference type="Pfam" id="PF01408">
    <property type="entry name" value="GFO_IDH_MocA"/>
    <property type="match status" value="1"/>
</dbReference>
<proteinExistence type="inferred from homology"/>
<dbReference type="PANTHER" id="PTHR42840:SF3">
    <property type="entry name" value="BINDING ROSSMANN FOLD OXIDOREDUCTASE, PUTATIVE (AFU_ORTHOLOGUE AFUA_2G10240)-RELATED"/>
    <property type="match status" value="1"/>
</dbReference>
<dbReference type="SUPFAM" id="SSF55347">
    <property type="entry name" value="Glyceraldehyde-3-phosphate dehydrogenase-like, C-terminal domain"/>
    <property type="match status" value="1"/>
</dbReference>
<protein>
    <submittedName>
        <fullName evidence="6">Putative oxidoreductase</fullName>
        <ecNumber evidence="6">1.1.1.18</ecNumber>
    </submittedName>
</protein>
<accession>A0A447S1Z6</accession>
<organism evidence="6 7">
    <name type="scientific">Klebsiella pneumoniae</name>
    <dbReference type="NCBI Taxonomy" id="573"/>
    <lineage>
        <taxon>Bacteria</taxon>
        <taxon>Pseudomonadati</taxon>
        <taxon>Pseudomonadota</taxon>
        <taxon>Gammaproteobacteria</taxon>
        <taxon>Enterobacterales</taxon>
        <taxon>Enterobacteriaceae</taxon>
        <taxon>Klebsiella/Raoultella group</taxon>
        <taxon>Klebsiella</taxon>
        <taxon>Klebsiella pneumoniae complex</taxon>
    </lineage>
</organism>
<dbReference type="Gene3D" id="3.40.50.720">
    <property type="entry name" value="NAD(P)-binding Rossmann-like Domain"/>
    <property type="match status" value="1"/>
</dbReference>
<dbReference type="GO" id="GO:0005737">
    <property type="term" value="C:cytoplasm"/>
    <property type="evidence" value="ECO:0007669"/>
    <property type="project" value="TreeGrafter"/>
</dbReference>
<evidence type="ECO:0000313" key="7">
    <source>
        <dbReference type="Proteomes" id="UP000282433"/>
    </source>
</evidence>
<dbReference type="EC" id="1.1.1.18" evidence="6"/>
<evidence type="ECO:0000259" key="5">
    <source>
        <dbReference type="Pfam" id="PF22725"/>
    </source>
</evidence>
<evidence type="ECO:0000313" key="6">
    <source>
        <dbReference type="EMBL" id="VEB06111.1"/>
    </source>
</evidence>
<dbReference type="InterPro" id="IPR000683">
    <property type="entry name" value="Gfo/Idh/MocA-like_OxRdtase_N"/>
</dbReference>
<dbReference type="GO" id="GO:0006740">
    <property type="term" value="P:NADPH regeneration"/>
    <property type="evidence" value="ECO:0007669"/>
    <property type="project" value="TreeGrafter"/>
</dbReference>
<comment type="similarity">
    <text evidence="1">Belongs to the Gfo/Idh/MocA family.</text>
</comment>
<gene>
    <name evidence="6" type="primary">idhA</name>
    <name evidence="6" type="ORF">NCTC13635_05753</name>
</gene>
<dbReference type="InterPro" id="IPR036291">
    <property type="entry name" value="NAD(P)-bd_dom_sf"/>
</dbReference>
<evidence type="ECO:0000259" key="4">
    <source>
        <dbReference type="Pfam" id="PF01408"/>
    </source>
</evidence>
<reference evidence="6 7" key="1">
    <citation type="submission" date="2018-12" db="EMBL/GenBank/DDBJ databases">
        <authorList>
            <consortium name="Pathogen Informatics"/>
        </authorList>
    </citation>
    <scope>NUCLEOTIDE SEQUENCE [LARGE SCALE GENOMIC DNA]</scope>
    <source>
        <strain evidence="6 7">NCTC13635</strain>
    </source>
</reference>
<dbReference type="Gene3D" id="3.30.360.10">
    <property type="entry name" value="Dihydrodipicolinate Reductase, domain 2"/>
    <property type="match status" value="1"/>
</dbReference>